<evidence type="ECO:0000313" key="4">
    <source>
        <dbReference type="EMBL" id="NEY20425.1"/>
    </source>
</evidence>
<gene>
    <name evidence="4" type="ORF">G4D61_10700</name>
    <name evidence="3" type="ORF">NG54_00435</name>
</gene>
<name>A0A0A6VHJ7_9BACI</name>
<reference evidence="4 6" key="3">
    <citation type="submission" date="2020-03" db="EMBL/GenBank/DDBJ databases">
        <title>Bacillus aquiflavi sp. nov., isolated from yellow water of strong flavor Chinese baijiu in Yibin region of China.</title>
        <authorList>
            <person name="Xie J."/>
        </authorList>
    </citation>
    <scope>NUCLEOTIDE SEQUENCE [LARGE SCALE GENOMIC DNA]</scope>
    <source>
        <strain evidence="4 6">Gsoil 114</strain>
    </source>
</reference>
<evidence type="ECO:0000313" key="6">
    <source>
        <dbReference type="Proteomes" id="UP000476934"/>
    </source>
</evidence>
<evidence type="ECO:0000313" key="5">
    <source>
        <dbReference type="Proteomes" id="UP000030588"/>
    </source>
</evidence>
<reference evidence="4 6" key="2">
    <citation type="submission" date="2020-02" db="EMBL/GenBank/DDBJ databases">
        <authorList>
            <person name="Feng H."/>
        </authorList>
    </citation>
    <scope>NUCLEOTIDE SEQUENCE [LARGE SCALE GENOMIC DNA]</scope>
    <source>
        <strain evidence="4 6">Gsoil 114</strain>
    </source>
</reference>
<accession>A0A0A6VHJ7</accession>
<feature type="transmembrane region" description="Helical" evidence="2">
    <location>
        <begin position="16"/>
        <end position="40"/>
    </location>
</feature>
<dbReference type="EMBL" id="JRUN01000001">
    <property type="protein sequence ID" value="KHD86883.1"/>
    <property type="molecule type" value="Genomic_DNA"/>
</dbReference>
<dbReference type="AlphaFoldDB" id="A0A0A6VHJ7"/>
<proteinExistence type="predicted"/>
<feature type="compositionally biased region" description="Polar residues" evidence="1">
    <location>
        <begin position="201"/>
        <end position="210"/>
    </location>
</feature>
<keyword evidence="2" id="KW-0812">Transmembrane</keyword>
<dbReference type="InterPro" id="IPR007813">
    <property type="entry name" value="PilN"/>
</dbReference>
<keyword evidence="2" id="KW-0472">Membrane</keyword>
<sequence>MLVEINLLPKKEPKNIALLFWGGIIFVVIIVFVMFFFFTLQDSKQQLTHIDQKIKHVQALQATEQAKKNSDNTYQDSQKLQSVVDWANQYPIKTVPILQKLTNLLPKYGYMQSFSYTDKAVSVVVQFDTNEETAYYLKRLVDSKYFNNVTLVSVKTASIQVGNDQTTTNNANTANQANAEDSSNTTSDSEMSKQADEAKQTDTTNQTSTENNEDVTDTSGTVSASKTADTTDSGDESGDSSDLLRYTATYTLQLNQSTLKELSKEEKK</sequence>
<comment type="caution">
    <text evidence="3">The sequence shown here is derived from an EMBL/GenBank/DDBJ whole genome shotgun (WGS) entry which is preliminary data.</text>
</comment>
<dbReference type="STRING" id="363870.NG54_00435"/>
<dbReference type="Pfam" id="PF05137">
    <property type="entry name" value="PilN"/>
    <property type="match status" value="1"/>
</dbReference>
<dbReference type="EMBL" id="JAAIWK010000016">
    <property type="protein sequence ID" value="NEY20425.1"/>
    <property type="molecule type" value="Genomic_DNA"/>
</dbReference>
<keyword evidence="2" id="KW-1133">Transmembrane helix</keyword>
<dbReference type="OrthoDB" id="2971140at2"/>
<dbReference type="RefSeq" id="WP_035352519.1">
    <property type="nucleotide sequence ID" value="NZ_JAAIWK010000016.1"/>
</dbReference>
<dbReference type="Proteomes" id="UP000476934">
    <property type="component" value="Unassembled WGS sequence"/>
</dbReference>
<evidence type="ECO:0000313" key="3">
    <source>
        <dbReference type="EMBL" id="KHD86883.1"/>
    </source>
</evidence>
<evidence type="ECO:0000256" key="1">
    <source>
        <dbReference type="SAM" id="MobiDB-lite"/>
    </source>
</evidence>
<dbReference type="Proteomes" id="UP000030588">
    <property type="component" value="Unassembled WGS sequence"/>
</dbReference>
<feature type="compositionally biased region" description="Polar residues" evidence="1">
    <location>
        <begin position="217"/>
        <end position="228"/>
    </location>
</feature>
<reference evidence="3 5" key="1">
    <citation type="submission" date="2014-10" db="EMBL/GenBank/DDBJ databases">
        <title>Draft genome of phytase producing Bacillus ginsengihumi strain M2.11.</title>
        <authorList>
            <person name="Toymentseva A."/>
            <person name="Boulygina E.A."/>
            <person name="Kazakov S.V."/>
            <person name="Kayumov I."/>
            <person name="Suleimanova A.D."/>
            <person name="Mardanova A.M."/>
            <person name="Maria S.N."/>
            <person name="Sergey M.Y."/>
            <person name="Sharipova M.R."/>
        </authorList>
    </citation>
    <scope>NUCLEOTIDE SEQUENCE [LARGE SCALE GENOMIC DNA]</scope>
    <source>
        <strain evidence="3 5">M2.11</strain>
    </source>
</reference>
<keyword evidence="6" id="KW-1185">Reference proteome</keyword>
<organism evidence="3 5">
    <name type="scientific">Heyndrickxia ginsengihumi</name>
    <dbReference type="NCBI Taxonomy" id="363870"/>
    <lineage>
        <taxon>Bacteria</taxon>
        <taxon>Bacillati</taxon>
        <taxon>Bacillota</taxon>
        <taxon>Bacilli</taxon>
        <taxon>Bacillales</taxon>
        <taxon>Bacillaceae</taxon>
        <taxon>Heyndrickxia</taxon>
    </lineage>
</organism>
<feature type="compositionally biased region" description="Polar residues" evidence="1">
    <location>
        <begin position="180"/>
        <end position="189"/>
    </location>
</feature>
<feature type="region of interest" description="Disordered" evidence="1">
    <location>
        <begin position="164"/>
        <end position="242"/>
    </location>
</feature>
<evidence type="ECO:0000256" key="2">
    <source>
        <dbReference type="SAM" id="Phobius"/>
    </source>
</evidence>
<protein>
    <submittedName>
        <fullName evidence="4">PilN domain-containing protein</fullName>
    </submittedName>
</protein>
<feature type="compositionally biased region" description="Low complexity" evidence="1">
    <location>
        <begin position="165"/>
        <end position="179"/>
    </location>
</feature>
<feature type="compositionally biased region" description="Basic and acidic residues" evidence="1">
    <location>
        <begin position="190"/>
        <end position="200"/>
    </location>
</feature>